<feature type="region of interest" description="Disordered" evidence="1">
    <location>
        <begin position="1"/>
        <end position="62"/>
    </location>
</feature>
<dbReference type="RefSeq" id="XP_003027529.1">
    <property type="nucleotide sequence ID" value="XM_003027483.1"/>
</dbReference>
<feature type="non-terminal residue" evidence="2">
    <location>
        <position position="140"/>
    </location>
</feature>
<evidence type="ECO:0000313" key="3">
    <source>
        <dbReference type="Proteomes" id="UP000007431"/>
    </source>
</evidence>
<dbReference type="HOGENOM" id="CLU_1836291_0_0_1"/>
<feature type="compositionally biased region" description="Low complexity" evidence="1">
    <location>
        <begin position="7"/>
        <end position="19"/>
    </location>
</feature>
<accession>D8QH82</accession>
<proteinExistence type="predicted"/>
<evidence type="ECO:0000256" key="1">
    <source>
        <dbReference type="SAM" id="MobiDB-lite"/>
    </source>
</evidence>
<dbReference type="KEGG" id="scm:SCHCO_02672236"/>
<dbReference type="InParanoid" id="D8QH82"/>
<name>D8QH82_SCHCM</name>
<protein>
    <submittedName>
        <fullName evidence="2">Uncharacterized protein</fullName>
    </submittedName>
</protein>
<reference evidence="2 3" key="1">
    <citation type="journal article" date="2010" name="Nat. Biotechnol.">
        <title>Genome sequence of the model mushroom Schizophyllum commune.</title>
        <authorList>
            <person name="Ohm R.A."/>
            <person name="de Jong J.F."/>
            <person name="Lugones L.G."/>
            <person name="Aerts A."/>
            <person name="Kothe E."/>
            <person name="Stajich J.E."/>
            <person name="de Vries R.P."/>
            <person name="Record E."/>
            <person name="Levasseur A."/>
            <person name="Baker S.E."/>
            <person name="Bartholomew K.A."/>
            <person name="Coutinho P.M."/>
            <person name="Erdmann S."/>
            <person name="Fowler T.J."/>
            <person name="Gathman A.C."/>
            <person name="Lombard V."/>
            <person name="Henrissat B."/>
            <person name="Knabe N."/>
            <person name="Kuees U."/>
            <person name="Lilly W.W."/>
            <person name="Lindquist E."/>
            <person name="Lucas S."/>
            <person name="Magnuson J.K."/>
            <person name="Piumi F."/>
            <person name="Raudaskoski M."/>
            <person name="Salamov A."/>
            <person name="Schmutz J."/>
            <person name="Schwarze F.W.M.R."/>
            <person name="vanKuyk P.A."/>
            <person name="Horton J.S."/>
            <person name="Grigoriev I.V."/>
            <person name="Woesten H.A.B."/>
        </authorList>
    </citation>
    <scope>NUCLEOTIDE SEQUENCE [LARGE SCALE GENOMIC DNA]</scope>
    <source>
        <strain evidence="3">H4-8 / FGSC 9210</strain>
    </source>
</reference>
<dbReference type="EMBL" id="GL377312">
    <property type="protein sequence ID" value="EFI92626.1"/>
    <property type="molecule type" value="Genomic_DNA"/>
</dbReference>
<gene>
    <name evidence="2" type="ORF">SCHCODRAFT_113232</name>
</gene>
<sequence>MDATPVSASSTSSSASSYSQFPMTTAARPPPPQDVANSTWPMNEASPSFDATNSREDAAHGTDAVQYASSDVAIDSAQNPDLSSPRLRPVAYRNEAYLDDGGNLCSRCCRVATHPPGQPCALNPKSLRRHETFIVAEPEP</sequence>
<dbReference type="AlphaFoldDB" id="D8QH82"/>
<dbReference type="VEuPathDB" id="FungiDB:SCHCODRAFT_02672236"/>
<dbReference type="GeneID" id="9597948"/>
<dbReference type="Proteomes" id="UP000007431">
    <property type="component" value="Unassembled WGS sequence"/>
</dbReference>
<evidence type="ECO:0000313" key="2">
    <source>
        <dbReference type="EMBL" id="EFI92626.1"/>
    </source>
</evidence>
<keyword evidence="3" id="KW-1185">Reference proteome</keyword>
<feature type="compositionally biased region" description="Polar residues" evidence="1">
    <location>
        <begin position="35"/>
        <end position="52"/>
    </location>
</feature>
<organism evidence="3">
    <name type="scientific">Schizophyllum commune (strain H4-8 / FGSC 9210)</name>
    <name type="common">Split gill fungus</name>
    <dbReference type="NCBI Taxonomy" id="578458"/>
    <lineage>
        <taxon>Eukaryota</taxon>
        <taxon>Fungi</taxon>
        <taxon>Dikarya</taxon>
        <taxon>Basidiomycota</taxon>
        <taxon>Agaricomycotina</taxon>
        <taxon>Agaricomycetes</taxon>
        <taxon>Agaricomycetidae</taxon>
        <taxon>Agaricales</taxon>
        <taxon>Schizophyllaceae</taxon>
        <taxon>Schizophyllum</taxon>
    </lineage>
</organism>